<keyword evidence="1" id="KW-0812">Transmembrane</keyword>
<organism evidence="2 3">
    <name type="scientific">Gracilibacillus orientalis</name>
    <dbReference type="NCBI Taxonomy" id="334253"/>
    <lineage>
        <taxon>Bacteria</taxon>
        <taxon>Bacillati</taxon>
        <taxon>Bacillota</taxon>
        <taxon>Bacilli</taxon>
        <taxon>Bacillales</taxon>
        <taxon>Bacillaceae</taxon>
        <taxon>Gracilibacillus</taxon>
    </lineage>
</organism>
<keyword evidence="3" id="KW-1185">Reference proteome</keyword>
<proteinExistence type="predicted"/>
<evidence type="ECO:0000313" key="2">
    <source>
        <dbReference type="EMBL" id="SFM08253.1"/>
    </source>
</evidence>
<reference evidence="3" key="1">
    <citation type="submission" date="2016-10" db="EMBL/GenBank/DDBJ databases">
        <authorList>
            <person name="Varghese N."/>
            <person name="Submissions S."/>
        </authorList>
    </citation>
    <scope>NUCLEOTIDE SEQUENCE [LARGE SCALE GENOMIC DNA]</scope>
    <source>
        <strain evidence="3">CGMCC 1.4250</strain>
    </source>
</reference>
<feature type="transmembrane region" description="Helical" evidence="1">
    <location>
        <begin position="12"/>
        <end position="32"/>
    </location>
</feature>
<sequence length="143" mass="16358">MKYFLKLNVVSILYALLVLVPIELMLNVYRISRLTNWEIDTVNILASVILIVEIIGGTIFLFILTKKWLDGRKANFWTVILWIPYFFLFIYVFASLFPITYGGDVPNPITGLLAIGGLIVYPFYILILNFVGMASDDKTIRTV</sequence>
<keyword evidence="1" id="KW-0472">Membrane</keyword>
<keyword evidence="1" id="KW-1133">Transmembrane helix</keyword>
<dbReference type="Proteomes" id="UP000198565">
    <property type="component" value="Unassembled WGS sequence"/>
</dbReference>
<name>A0A1I4MZ25_9BACI</name>
<dbReference type="EMBL" id="FOTR01000007">
    <property type="protein sequence ID" value="SFM08253.1"/>
    <property type="molecule type" value="Genomic_DNA"/>
</dbReference>
<evidence type="ECO:0000313" key="3">
    <source>
        <dbReference type="Proteomes" id="UP000198565"/>
    </source>
</evidence>
<accession>A0A1I4MZ25</accession>
<feature type="transmembrane region" description="Helical" evidence="1">
    <location>
        <begin position="44"/>
        <end position="64"/>
    </location>
</feature>
<dbReference type="OrthoDB" id="2660529at2"/>
<evidence type="ECO:0000256" key="1">
    <source>
        <dbReference type="SAM" id="Phobius"/>
    </source>
</evidence>
<dbReference type="AlphaFoldDB" id="A0A1I4MZ25"/>
<protein>
    <submittedName>
        <fullName evidence="2">Uncharacterized protein</fullName>
    </submittedName>
</protein>
<dbReference type="RefSeq" id="WP_091484262.1">
    <property type="nucleotide sequence ID" value="NZ_FOTR01000007.1"/>
</dbReference>
<gene>
    <name evidence="2" type="ORF">SAMN04487943_107192</name>
</gene>
<feature type="transmembrane region" description="Helical" evidence="1">
    <location>
        <begin position="76"/>
        <end position="97"/>
    </location>
</feature>
<feature type="transmembrane region" description="Helical" evidence="1">
    <location>
        <begin position="109"/>
        <end position="131"/>
    </location>
</feature>